<dbReference type="InterPro" id="IPR017467">
    <property type="entry name" value="CHP03016_PEP-CTERM"/>
</dbReference>
<comment type="caution">
    <text evidence="2">The sequence shown here is derived from an EMBL/GenBank/DDBJ whole genome shotgun (WGS) entry which is preliminary data.</text>
</comment>
<name>A0A1A7BZ56_9BURK</name>
<dbReference type="OrthoDB" id="8522878at2"/>
<dbReference type="Proteomes" id="UP000092713">
    <property type="component" value="Unassembled WGS sequence"/>
</dbReference>
<feature type="signal peptide" evidence="1">
    <location>
        <begin position="1"/>
        <end position="25"/>
    </location>
</feature>
<reference evidence="2 3" key="1">
    <citation type="submission" date="2016-04" db="EMBL/GenBank/DDBJ databases">
        <title>Draft genome sequence of Janthinobacterium psychrotolerans sp. nov., isolated from freshwater sediments in Denmark.</title>
        <authorList>
            <person name="Gong X."/>
            <person name="Skrivergaard S."/>
            <person name="Korsgaard B.S."/>
            <person name="Schreiber L."/>
            <person name="Marshall I.P."/>
            <person name="Finster K."/>
            <person name="Schramm A."/>
        </authorList>
    </citation>
    <scope>NUCLEOTIDE SEQUENCE [LARGE SCALE GENOMIC DNA]</scope>
    <source>
        <strain evidence="2 3">S3-2</strain>
    </source>
</reference>
<organism evidence="2 3">
    <name type="scientific">Janthinobacterium psychrotolerans</name>
    <dbReference type="NCBI Taxonomy" id="1747903"/>
    <lineage>
        <taxon>Bacteria</taxon>
        <taxon>Pseudomonadati</taxon>
        <taxon>Pseudomonadota</taxon>
        <taxon>Betaproteobacteria</taxon>
        <taxon>Burkholderiales</taxon>
        <taxon>Oxalobacteraceae</taxon>
        <taxon>Janthinobacterium</taxon>
    </lineage>
</organism>
<accession>A0A1A7BZ56</accession>
<dbReference type="RefSeq" id="WP_082989028.1">
    <property type="nucleotide sequence ID" value="NZ_LOCQ01000059.1"/>
</dbReference>
<evidence type="ECO:0000313" key="3">
    <source>
        <dbReference type="Proteomes" id="UP000092713"/>
    </source>
</evidence>
<keyword evidence="3" id="KW-1185">Reference proteome</keyword>
<dbReference type="EMBL" id="LOCQ01000059">
    <property type="protein sequence ID" value="OBV37755.1"/>
    <property type="molecule type" value="Genomic_DNA"/>
</dbReference>
<dbReference type="PATRIC" id="fig|1747903.4.peg.1285"/>
<protein>
    <recommendedName>
        <fullName evidence="4">TIGR03016 family PEP-CTERM system-associated outer membrane protein</fullName>
    </recommendedName>
</protein>
<evidence type="ECO:0000313" key="2">
    <source>
        <dbReference type="EMBL" id="OBV37755.1"/>
    </source>
</evidence>
<evidence type="ECO:0000256" key="1">
    <source>
        <dbReference type="SAM" id="SignalP"/>
    </source>
</evidence>
<feature type="chain" id="PRO_5008355467" description="TIGR03016 family PEP-CTERM system-associated outer membrane protein" evidence="1">
    <location>
        <begin position="26"/>
        <end position="507"/>
    </location>
</feature>
<evidence type="ECO:0008006" key="4">
    <source>
        <dbReference type="Google" id="ProtNLM"/>
    </source>
</evidence>
<dbReference type="STRING" id="1747903.ASR47_100427"/>
<keyword evidence="1" id="KW-0732">Signal</keyword>
<sequence length="507" mass="56237">MAITTSPARALAPWLLLMMAPPASALDWLVAPSLRLRESYTDNALLAPPGQEKSDFITEIAPAIAVIASGPRLQLHLDASWRKFLSRQRADSDTVQLQAGANSELLRDWLYLDGHASVSRQNVSPFGAPVIDVLPDSSNQSTVRATVVSPYLRHRFQGFGTAEARYTRADVSSENNLLSTHSDELQVLFGGEPRGRGWTWNASYDVRRTEDSMLPPQRKERASVGLRYPFSRTWSGTASVGTEKEGYEASNGRNPQGRFWSLGGVWTPSPRTSVAFSTGRRFFGQTYSLDARFLQRHNNWSLQYSEDITTLPAQLLRLGDSDAAGLLDQLWRGIFPNAQERRLRIDAFLRYANAQGPQLGGFNYFSHRYYLQKQLKLNMVRATPKSTLILGLSAIDRTAQTNSGVDSGLLPDIDLSTSDRTRQLGASAGWSWRASSRGSVNVQAGYASARSLSVPRRDDNLTFSAGYSRVLRANLTAAIDVRRTQHRSNRGGDFRENGVSATLTMRF</sequence>
<dbReference type="NCBIfam" id="TIGR03016">
    <property type="entry name" value="pepcterm_hypo_1"/>
    <property type="match status" value="1"/>
</dbReference>
<dbReference type="AlphaFoldDB" id="A0A1A7BZ56"/>
<dbReference type="SUPFAM" id="SSF56935">
    <property type="entry name" value="Porins"/>
    <property type="match status" value="1"/>
</dbReference>
<proteinExistence type="predicted"/>
<gene>
    <name evidence="2" type="ORF">ASR47_100427</name>
</gene>